<sequence>MKVVVCLKPIKAEEMFPNELRTEDFIINPYDLYALQQFIELKKSIDCTIICLCMGNHSTKGLLQKAIALGADKAILLNDELFEGSDTVATSYILVQAIKKIEDVDFVACGRRSSDGEVGQAVYGIGERLNYYCLTDIAEILGNEASAIQLKQVKDTETIIGRLKPPAVISFYDYVVTQPLINLLALKKARKKEILVWNATDLAVDVEKCGFASVKVKEWHVQKEAKQKKLFIEETAQEKAILIYNLVTDKAHNSKR</sequence>
<dbReference type="EMBL" id="CP019980">
    <property type="protein sequence ID" value="AVK97850.1"/>
    <property type="molecule type" value="Genomic_DNA"/>
</dbReference>
<dbReference type="PIRSF" id="PIRSF000090">
    <property type="entry name" value="Beta-ETF"/>
    <property type="match status" value="1"/>
</dbReference>
<dbReference type="Proteomes" id="UP000238825">
    <property type="component" value="Chromosome"/>
</dbReference>
<dbReference type="InterPro" id="IPR014730">
    <property type="entry name" value="ETF_a/b_N"/>
</dbReference>
<dbReference type="PANTHER" id="PTHR21294">
    <property type="entry name" value="ELECTRON TRANSFER FLAVOPROTEIN BETA-SUBUNIT"/>
    <property type="match status" value="1"/>
</dbReference>
<evidence type="ECO:0000313" key="6">
    <source>
        <dbReference type="Proteomes" id="UP000255295"/>
    </source>
</evidence>
<dbReference type="AlphaFoldDB" id="A0A2S0K397"/>
<evidence type="ECO:0000313" key="4">
    <source>
        <dbReference type="EMBL" id="SUV16221.1"/>
    </source>
</evidence>
<dbReference type="PANTHER" id="PTHR21294:SF17">
    <property type="entry name" value="PROTEIN FIXA"/>
    <property type="match status" value="1"/>
</dbReference>
<reference evidence="4 6" key="2">
    <citation type="submission" date="2018-06" db="EMBL/GenBank/DDBJ databases">
        <authorList>
            <consortium name="Pathogen Informatics"/>
            <person name="Doyle S."/>
        </authorList>
    </citation>
    <scope>NUCLEOTIDE SEQUENCE [LARGE SCALE GENOMIC DNA]</scope>
    <source>
        <strain evidence="4 6">NCTC10338</strain>
    </source>
</reference>
<dbReference type="SUPFAM" id="SSF52402">
    <property type="entry name" value="Adenine nucleotide alpha hydrolases-like"/>
    <property type="match status" value="1"/>
</dbReference>
<gene>
    <name evidence="4" type="primary">etfB_1</name>
    <name evidence="3" type="ORF">LS41612_16960</name>
    <name evidence="4" type="ORF">NCTC10338_01298</name>
</gene>
<dbReference type="InterPro" id="IPR012255">
    <property type="entry name" value="ETF_b"/>
</dbReference>
<protein>
    <recommendedName>
        <fullName evidence="1">Electron transfer flavoprotein small subunit</fullName>
    </recommendedName>
</protein>
<dbReference type="EMBL" id="UFSZ01000001">
    <property type="protein sequence ID" value="SUV16221.1"/>
    <property type="molecule type" value="Genomic_DNA"/>
</dbReference>
<feature type="domain" description="Electron transfer flavoprotein alpha/beta-subunit N-terminal" evidence="2">
    <location>
        <begin position="17"/>
        <end position="206"/>
    </location>
</feature>
<dbReference type="GO" id="GO:0009055">
    <property type="term" value="F:electron transfer activity"/>
    <property type="evidence" value="ECO:0007669"/>
    <property type="project" value="InterPro"/>
</dbReference>
<dbReference type="Gene3D" id="3.40.50.620">
    <property type="entry name" value="HUPs"/>
    <property type="match status" value="1"/>
</dbReference>
<dbReference type="RefSeq" id="WP_024361550.1">
    <property type="nucleotide sequence ID" value="NZ_BJNS01000011.1"/>
</dbReference>
<evidence type="ECO:0000313" key="5">
    <source>
        <dbReference type="Proteomes" id="UP000238825"/>
    </source>
</evidence>
<evidence type="ECO:0000259" key="2">
    <source>
        <dbReference type="SMART" id="SM00893"/>
    </source>
</evidence>
<organism evidence="3 5">
    <name type="scientific">Lysinibacillus sphaericus</name>
    <name type="common">Bacillus sphaericus</name>
    <dbReference type="NCBI Taxonomy" id="1421"/>
    <lineage>
        <taxon>Bacteria</taxon>
        <taxon>Bacillati</taxon>
        <taxon>Bacillota</taxon>
        <taxon>Bacilli</taxon>
        <taxon>Bacillales</taxon>
        <taxon>Bacillaceae</taxon>
        <taxon>Lysinibacillus</taxon>
    </lineage>
</organism>
<dbReference type="Pfam" id="PF01012">
    <property type="entry name" value="ETF"/>
    <property type="match status" value="1"/>
</dbReference>
<dbReference type="SMART" id="SM00893">
    <property type="entry name" value="ETF"/>
    <property type="match status" value="1"/>
</dbReference>
<evidence type="ECO:0000256" key="1">
    <source>
        <dbReference type="ARBA" id="ARBA00042002"/>
    </source>
</evidence>
<accession>A0A2S0K397</accession>
<proteinExistence type="predicted"/>
<dbReference type="InterPro" id="IPR014729">
    <property type="entry name" value="Rossmann-like_a/b/a_fold"/>
</dbReference>
<reference evidence="3 5" key="1">
    <citation type="submission" date="2017-03" db="EMBL/GenBank/DDBJ databases">
        <title>The whole genome sequencing and assembly of Lysinibacillus sphaericus DSM 28T strain.</title>
        <authorList>
            <person name="Lee Y.-J."/>
            <person name="Yi H."/>
            <person name="Bahn Y.-S."/>
            <person name="Kim J.F."/>
            <person name="Lee D.-W."/>
        </authorList>
    </citation>
    <scope>NUCLEOTIDE SEQUENCE [LARGE SCALE GENOMIC DNA]</scope>
    <source>
        <strain evidence="3 5">DSM 28</strain>
    </source>
</reference>
<dbReference type="GeneID" id="48277891"/>
<evidence type="ECO:0000313" key="3">
    <source>
        <dbReference type="EMBL" id="AVK97850.1"/>
    </source>
</evidence>
<dbReference type="Proteomes" id="UP000255295">
    <property type="component" value="Unassembled WGS sequence"/>
</dbReference>
<name>A0A2S0K397_LYSSH</name>